<dbReference type="RefSeq" id="WP_191206250.1">
    <property type="nucleotide sequence ID" value="NZ_JACXZA010000007.1"/>
</dbReference>
<name>A0ABR8N3V4_9BACL</name>
<evidence type="ECO:0000256" key="1">
    <source>
        <dbReference type="SAM" id="SignalP"/>
    </source>
</evidence>
<feature type="signal peptide" evidence="1">
    <location>
        <begin position="1"/>
        <end position="24"/>
    </location>
</feature>
<keyword evidence="3" id="KW-1185">Reference proteome</keyword>
<dbReference type="Gene3D" id="3.20.20.80">
    <property type="entry name" value="Glycosidases"/>
    <property type="match status" value="1"/>
</dbReference>
<proteinExistence type="predicted"/>
<keyword evidence="1" id="KW-0732">Signal</keyword>
<evidence type="ECO:0000313" key="3">
    <source>
        <dbReference type="Proteomes" id="UP000609346"/>
    </source>
</evidence>
<organism evidence="2 3">
    <name type="scientific">Paenibacillus terricola</name>
    <dbReference type="NCBI Taxonomy" id="2763503"/>
    <lineage>
        <taxon>Bacteria</taxon>
        <taxon>Bacillati</taxon>
        <taxon>Bacillota</taxon>
        <taxon>Bacilli</taxon>
        <taxon>Bacillales</taxon>
        <taxon>Paenibacillaceae</taxon>
        <taxon>Paenibacillus</taxon>
    </lineage>
</organism>
<gene>
    <name evidence="2" type="ORF">H8B09_24530</name>
</gene>
<accession>A0ABR8N3V4</accession>
<protein>
    <recommendedName>
        <fullName evidence="4">Amidase</fullName>
    </recommendedName>
</protein>
<feature type="chain" id="PRO_5045682378" description="Amidase" evidence="1">
    <location>
        <begin position="25"/>
        <end position="298"/>
    </location>
</feature>
<reference evidence="2 3" key="1">
    <citation type="submission" date="2020-09" db="EMBL/GenBank/DDBJ databases">
        <title>Paenibacillus sp. strain PR3 16S rRNA gene Genome sequencing and assembly.</title>
        <authorList>
            <person name="Kim J."/>
        </authorList>
    </citation>
    <scope>NUCLEOTIDE SEQUENCE [LARGE SCALE GENOMIC DNA]</scope>
    <source>
        <strain evidence="2 3">PR3</strain>
    </source>
</reference>
<dbReference type="EMBL" id="JACXZA010000007">
    <property type="protein sequence ID" value="MBD3921951.1"/>
    <property type="molecule type" value="Genomic_DNA"/>
</dbReference>
<comment type="caution">
    <text evidence="2">The sequence shown here is derived from an EMBL/GenBank/DDBJ whole genome shotgun (WGS) entry which is preliminary data.</text>
</comment>
<sequence>MRRFITILTLAFICCTIFPVAAQAKQKITYPDQTNITTWLWDAAKIATQPEKVIRNLTDRKVDTLLLQVDAAVNKQAYRKFIGLAHASGIQVHALDGAPQWVDAGGEALQDAFLNWLTAYQSTAMVTEKFDGIHLDVEPYELGNYESEQNQILTAYQSMMVLFENQSAQLGLILGIDIPFWFYGVTYDNQYGKGNMAEWLCQHVKNIAIMAYRDTAEGTDGIINIAAKEMKLFQTYGVRGTIAVETGRLSQANDFVTFYEEGKAYMDSQLQTVHQQYQSHPAYAGIAIHYYDSWIQMK</sequence>
<evidence type="ECO:0000313" key="2">
    <source>
        <dbReference type="EMBL" id="MBD3921951.1"/>
    </source>
</evidence>
<dbReference type="Proteomes" id="UP000609346">
    <property type="component" value="Unassembled WGS sequence"/>
</dbReference>
<evidence type="ECO:0008006" key="4">
    <source>
        <dbReference type="Google" id="ProtNLM"/>
    </source>
</evidence>